<evidence type="ECO:0000256" key="1">
    <source>
        <dbReference type="SAM" id="MobiDB-lite"/>
    </source>
</evidence>
<feature type="compositionally biased region" description="Basic and acidic residues" evidence="1">
    <location>
        <begin position="59"/>
        <end position="93"/>
    </location>
</feature>
<evidence type="ECO:0008006" key="4">
    <source>
        <dbReference type="Google" id="ProtNLM"/>
    </source>
</evidence>
<dbReference type="GO" id="GO:0003723">
    <property type="term" value="F:RNA binding"/>
    <property type="evidence" value="ECO:0007669"/>
    <property type="project" value="InterPro"/>
</dbReference>
<evidence type="ECO:0000313" key="2">
    <source>
        <dbReference type="Ensembl" id="ENSPKIP00000021311.1"/>
    </source>
</evidence>
<feature type="region of interest" description="Disordered" evidence="1">
    <location>
        <begin position="560"/>
        <end position="579"/>
    </location>
</feature>
<reference evidence="2" key="2">
    <citation type="submission" date="2025-09" db="UniProtKB">
        <authorList>
            <consortium name="Ensembl"/>
        </authorList>
    </citation>
    <scope>IDENTIFICATION</scope>
</reference>
<keyword evidence="3" id="KW-1185">Reference proteome</keyword>
<feature type="compositionally biased region" description="Polar residues" evidence="1">
    <location>
        <begin position="180"/>
        <end position="190"/>
    </location>
</feature>
<feature type="region of interest" description="Disordered" evidence="1">
    <location>
        <begin position="165"/>
        <end position="208"/>
    </location>
</feature>
<dbReference type="STRING" id="1676925.ENSPKIP00000021311"/>
<dbReference type="AlphaFoldDB" id="A0A3B3RUA4"/>
<dbReference type="PANTHER" id="PTHR28333">
    <property type="entry name" value="NUCLEAR FRAGILE X MENTAL RETARDATION-INTERACTING PROTEIN 2"/>
    <property type="match status" value="1"/>
</dbReference>
<evidence type="ECO:0000313" key="3">
    <source>
        <dbReference type="Proteomes" id="UP000261540"/>
    </source>
</evidence>
<dbReference type="Proteomes" id="UP000261540">
    <property type="component" value="Unplaced"/>
</dbReference>
<feature type="region of interest" description="Disordered" evidence="1">
    <location>
        <begin position="50"/>
        <end position="148"/>
    </location>
</feature>
<reference evidence="2" key="1">
    <citation type="submission" date="2025-08" db="UniProtKB">
        <authorList>
            <consortium name="Ensembl"/>
        </authorList>
    </citation>
    <scope>IDENTIFICATION</scope>
</reference>
<feature type="region of interest" description="Disordered" evidence="1">
    <location>
        <begin position="520"/>
        <end position="546"/>
    </location>
</feature>
<dbReference type="GO" id="GO:0005654">
    <property type="term" value="C:nucleoplasm"/>
    <property type="evidence" value="ECO:0007669"/>
    <property type="project" value="TreeGrafter"/>
</dbReference>
<sequence>MYFLDRFSPSLRRTAGAVTPFRPGGRCEAAAEGGPRSVELPPDAAFDWAARQPPYYGEPEVHTARSHTDSRRTSMEERPGERPSEKRHQHGIERGQCGPGKALKDAQSRCEHQHQEAPAKKAGNGKVHGSLAEARRTGPTSDAASVPYVSYSNGAPLRIEATIRPGHVGRGAAPPPAKTGSRSGPRNNSMECKRDKAPDGGAYEPADKESPFLVNGVVGFTPGYMGNGYPGNDGGSSESAYATAKKRQARFDGARGTEAVQQGGAVPVHESEPSSPELGERATGPRPENVGVVAGVAKVAGAPCRRNEDGVCRAKVSPVAAAKEDSWTLFRPLPVFPVDNSSAKIVPKISYASKVKENLNKAAPSATETLPPQVPMSAVKTIPSAGLANGPVSGDGRPFVTAQRLPAAASRGAPASSYLRDPNVASSLDGDGGATPTPSGEQREPSVVLNPLTVSGLDLAPPSAFPEDLSGSPAGCQALGDIFQNEWGLSFINEPNAGPRGSQSVTDALFQDRVPAVPDLRAPENTSLSDIRTSGPPPTGVPRESPSVIPVAKCSAQTLPLGSDPHRTNAGSQGAVPPRDIGAGQLQVDKESGHVKGSFERCSWRLFDLKAAVMYHTKEIGNILNLLKQDPHRVLVYDESLDGPAQ</sequence>
<accession>A0A3B3RUA4</accession>
<feature type="region of interest" description="Disordered" evidence="1">
    <location>
        <begin position="22"/>
        <end position="41"/>
    </location>
</feature>
<dbReference type="GO" id="GO:0010494">
    <property type="term" value="C:cytoplasmic stress granule"/>
    <property type="evidence" value="ECO:0007669"/>
    <property type="project" value="TreeGrafter"/>
</dbReference>
<feature type="region of interest" description="Disordered" evidence="1">
    <location>
        <begin position="410"/>
        <end position="446"/>
    </location>
</feature>
<proteinExistence type="predicted"/>
<feature type="region of interest" description="Disordered" evidence="1">
    <location>
        <begin position="229"/>
        <end position="288"/>
    </location>
</feature>
<protein>
    <recommendedName>
        <fullName evidence="4">Nuclear FMR1 interacting protein 2</fullName>
    </recommendedName>
</protein>
<organism evidence="2 3">
    <name type="scientific">Paramormyrops kingsleyae</name>
    <dbReference type="NCBI Taxonomy" id="1676925"/>
    <lineage>
        <taxon>Eukaryota</taxon>
        <taxon>Metazoa</taxon>
        <taxon>Chordata</taxon>
        <taxon>Craniata</taxon>
        <taxon>Vertebrata</taxon>
        <taxon>Euteleostomi</taxon>
        <taxon>Actinopterygii</taxon>
        <taxon>Neopterygii</taxon>
        <taxon>Teleostei</taxon>
        <taxon>Osteoglossocephala</taxon>
        <taxon>Osteoglossomorpha</taxon>
        <taxon>Osteoglossiformes</taxon>
        <taxon>Mormyridae</taxon>
        <taxon>Paramormyrops</taxon>
    </lineage>
</organism>
<dbReference type="Pfam" id="PF15293">
    <property type="entry name" value="NUFIP2"/>
    <property type="match status" value="1"/>
</dbReference>
<dbReference type="Ensembl" id="ENSPKIT00000001946.1">
    <property type="protein sequence ID" value="ENSPKIP00000021311.1"/>
    <property type="gene ID" value="ENSPKIG00000005775.1"/>
</dbReference>
<dbReference type="GeneTree" id="ENSGT00940000166439"/>
<feature type="compositionally biased region" description="Basic and acidic residues" evidence="1">
    <location>
        <begin position="102"/>
        <end position="119"/>
    </location>
</feature>
<dbReference type="InterPro" id="IPR032747">
    <property type="entry name" value="NUFIP2"/>
</dbReference>
<dbReference type="PANTHER" id="PTHR28333:SF2">
    <property type="entry name" value="FMR1-INTERACTING PROTEIN NUFIP2"/>
    <property type="match status" value="1"/>
</dbReference>
<name>A0A3B3RUA4_9TELE</name>